<accession>A0A6J7ADR1</accession>
<sequence>MGTDGLRYSPTVVAQQRVGGADYASRAAVVDLERMIAGAGKQIGELDQPGRISAVVAVDGLVVVAHAEHCCIGAGQQPDEQEVCRGEVLELIDQKESTGALCRCTRLRVAQQQLDRLEDLLVVVDRVGSSEFGAVAQEDVGEALDLAVVARLDLLRVDQTEPCQRQGLQPRGHRIRVAHPRELHHPADEPPYFGFVDGVEPLGLARERGAAVDDRQRDGVERAHLQAGEIGGAGRDLFLGAFVERDERDCRRRQPPLLYEVAGAFGEHTRLARTGRSDDARRAARVGDGRELVGC</sequence>
<gene>
    <name evidence="1" type="ORF">UFOPK3099_02079</name>
</gene>
<dbReference type="EMBL" id="CAFAAV010000186">
    <property type="protein sequence ID" value="CAB4830953.1"/>
    <property type="molecule type" value="Genomic_DNA"/>
</dbReference>
<protein>
    <submittedName>
        <fullName evidence="1">Unannotated protein</fullName>
    </submittedName>
</protein>
<proteinExistence type="predicted"/>
<name>A0A6J7ADR1_9ZZZZ</name>
<dbReference type="AlphaFoldDB" id="A0A6J7ADR1"/>
<organism evidence="1">
    <name type="scientific">freshwater metagenome</name>
    <dbReference type="NCBI Taxonomy" id="449393"/>
    <lineage>
        <taxon>unclassified sequences</taxon>
        <taxon>metagenomes</taxon>
        <taxon>ecological metagenomes</taxon>
    </lineage>
</organism>
<evidence type="ECO:0000313" key="1">
    <source>
        <dbReference type="EMBL" id="CAB4830953.1"/>
    </source>
</evidence>
<reference evidence="1" key="1">
    <citation type="submission" date="2020-05" db="EMBL/GenBank/DDBJ databases">
        <authorList>
            <person name="Chiriac C."/>
            <person name="Salcher M."/>
            <person name="Ghai R."/>
            <person name="Kavagutti S V."/>
        </authorList>
    </citation>
    <scope>NUCLEOTIDE SEQUENCE</scope>
</reference>